<dbReference type="Pfam" id="PF00440">
    <property type="entry name" value="TetR_N"/>
    <property type="match status" value="1"/>
</dbReference>
<dbReference type="Gene3D" id="1.10.357.10">
    <property type="entry name" value="Tetracycline Repressor, domain 2"/>
    <property type="match status" value="1"/>
</dbReference>
<accession>A0A1Z2LBM5</accession>
<dbReference type="EMBL" id="CP021744">
    <property type="protein sequence ID" value="ARZ71618.1"/>
    <property type="molecule type" value="Genomic_DNA"/>
</dbReference>
<keyword evidence="1" id="KW-0238">DNA-binding</keyword>
<proteinExistence type="predicted"/>
<dbReference type="SUPFAM" id="SSF46689">
    <property type="entry name" value="Homeodomain-like"/>
    <property type="match status" value="1"/>
</dbReference>
<feature type="domain" description="HTH tetR-type" evidence="2">
    <location>
        <begin position="26"/>
        <end position="53"/>
    </location>
</feature>
<dbReference type="Gene3D" id="1.10.10.60">
    <property type="entry name" value="Homeodomain-like"/>
    <property type="match status" value="1"/>
</dbReference>
<gene>
    <name evidence="4" type="ORF">SMD11_6042</name>
</gene>
<dbReference type="OrthoDB" id="7186128at2"/>
<dbReference type="KEGG" id="salj:SMD11_6042"/>
<dbReference type="InterPro" id="IPR039536">
    <property type="entry name" value="TetR_C_Proteobacteria"/>
</dbReference>
<evidence type="ECO:0000259" key="3">
    <source>
        <dbReference type="Pfam" id="PF14246"/>
    </source>
</evidence>
<protein>
    <submittedName>
        <fullName evidence="4">Aur1B</fullName>
    </submittedName>
</protein>
<evidence type="ECO:0000313" key="4">
    <source>
        <dbReference type="EMBL" id="ARZ71618.1"/>
    </source>
</evidence>
<dbReference type="Proteomes" id="UP000195755">
    <property type="component" value="Chromosome"/>
</dbReference>
<reference evidence="4 5" key="1">
    <citation type="submission" date="2017-06" db="EMBL/GenBank/DDBJ databases">
        <title>Streptomyces albireticuli Genome sequencing and assembly.</title>
        <authorList>
            <person name="Wang Y."/>
            <person name="Du B."/>
            <person name="Ding Y."/>
            <person name="Liu H."/>
            <person name="Hou Q."/>
            <person name="Liu K."/>
            <person name="Yao L."/>
            <person name="Wang C."/>
        </authorList>
    </citation>
    <scope>NUCLEOTIDE SEQUENCE [LARGE SCALE GENOMIC DNA]</scope>
    <source>
        <strain evidence="4 5">MDJK11</strain>
    </source>
</reference>
<name>A0A1Z2LBM5_9ACTN</name>
<organism evidence="4 5">
    <name type="scientific">Streptomyces albireticuli</name>
    <dbReference type="NCBI Taxonomy" id="1940"/>
    <lineage>
        <taxon>Bacteria</taxon>
        <taxon>Bacillati</taxon>
        <taxon>Actinomycetota</taxon>
        <taxon>Actinomycetes</taxon>
        <taxon>Kitasatosporales</taxon>
        <taxon>Streptomycetaceae</taxon>
        <taxon>Streptomyces</taxon>
    </lineage>
</organism>
<sequence>MTSTPDAAPDTTAAVPTAAERQAVARAARALLARQGWQRTTAEAIAASAGVSQDEVRACAGDTGQLLLSVLLDSSASVAAHLADVAVARPGPGESVDLGTELTDLAHAWLSALDAFPEHFAIVRHLAAEITELPAGVPEKWQTAGPRQAQSDLAHRLRAVADSGLLDIDDADRAAVRFVQLTTLAVVQASFHGALPLAEEHTAVLVAQGVEDFLRLYRTGR</sequence>
<feature type="domain" description="Transcriptional regulator TetR C-terminal Proteobacteria type" evidence="3">
    <location>
        <begin position="102"/>
        <end position="218"/>
    </location>
</feature>
<dbReference type="InterPro" id="IPR001647">
    <property type="entry name" value="HTH_TetR"/>
</dbReference>
<evidence type="ECO:0000256" key="1">
    <source>
        <dbReference type="ARBA" id="ARBA00023125"/>
    </source>
</evidence>
<evidence type="ECO:0000259" key="2">
    <source>
        <dbReference type="Pfam" id="PF00440"/>
    </source>
</evidence>
<dbReference type="InterPro" id="IPR009057">
    <property type="entry name" value="Homeodomain-like_sf"/>
</dbReference>
<dbReference type="Pfam" id="PF14246">
    <property type="entry name" value="TetR_C_7"/>
    <property type="match status" value="1"/>
</dbReference>
<dbReference type="AlphaFoldDB" id="A0A1Z2LBM5"/>
<dbReference type="GO" id="GO:0003677">
    <property type="term" value="F:DNA binding"/>
    <property type="evidence" value="ECO:0007669"/>
    <property type="project" value="UniProtKB-KW"/>
</dbReference>
<evidence type="ECO:0000313" key="5">
    <source>
        <dbReference type="Proteomes" id="UP000195755"/>
    </source>
</evidence>
<dbReference type="RefSeq" id="WP_087929391.1">
    <property type="nucleotide sequence ID" value="NZ_CP021744.1"/>
</dbReference>